<dbReference type="Proteomes" id="UP001066276">
    <property type="component" value="Chromosome 3_2"/>
</dbReference>
<keyword evidence="2" id="KW-1185">Reference proteome</keyword>
<evidence type="ECO:0000313" key="1">
    <source>
        <dbReference type="EMBL" id="KAJ1178188.1"/>
    </source>
</evidence>
<name>A0AAV7TNL5_PLEWA</name>
<organism evidence="1 2">
    <name type="scientific">Pleurodeles waltl</name>
    <name type="common">Iberian ribbed newt</name>
    <dbReference type="NCBI Taxonomy" id="8319"/>
    <lineage>
        <taxon>Eukaryota</taxon>
        <taxon>Metazoa</taxon>
        <taxon>Chordata</taxon>
        <taxon>Craniata</taxon>
        <taxon>Vertebrata</taxon>
        <taxon>Euteleostomi</taxon>
        <taxon>Amphibia</taxon>
        <taxon>Batrachia</taxon>
        <taxon>Caudata</taxon>
        <taxon>Salamandroidea</taxon>
        <taxon>Salamandridae</taxon>
        <taxon>Pleurodelinae</taxon>
        <taxon>Pleurodeles</taxon>
    </lineage>
</organism>
<accession>A0AAV7TNL5</accession>
<sequence>MWGARSSFFLVGANNLQGDSPLRGVLGRSEPRPGAQERSIRAPPSICFAVRCPQRCSQPSRDLSATGRGIGATPGCDRVCSSTLSRLCRYVARRSLAPPLTGLLWGKQEVRRCWGVTQAGGIFVVAGGLIPQLLCFASAERALGRGRHFTSRRPRRKHTDFSRFSGQNFIGVGSFLVLQFSGVGAVDRRYRWTLFTVFTQAGPRSRPRSVALIVQLHRLQATPPLTKPFVPSFFTRFRLSSSACVVFSNSTS</sequence>
<protein>
    <submittedName>
        <fullName evidence="1">Uncharacterized protein</fullName>
    </submittedName>
</protein>
<dbReference type="AlphaFoldDB" id="A0AAV7TNL5"/>
<proteinExistence type="predicted"/>
<gene>
    <name evidence="1" type="ORF">NDU88_003435</name>
</gene>
<dbReference type="EMBL" id="JANPWB010000006">
    <property type="protein sequence ID" value="KAJ1178188.1"/>
    <property type="molecule type" value="Genomic_DNA"/>
</dbReference>
<comment type="caution">
    <text evidence="1">The sequence shown here is derived from an EMBL/GenBank/DDBJ whole genome shotgun (WGS) entry which is preliminary data.</text>
</comment>
<evidence type="ECO:0000313" key="2">
    <source>
        <dbReference type="Proteomes" id="UP001066276"/>
    </source>
</evidence>
<reference evidence="1" key="1">
    <citation type="journal article" date="2022" name="bioRxiv">
        <title>Sequencing and chromosome-scale assembly of the giantPleurodeles waltlgenome.</title>
        <authorList>
            <person name="Brown T."/>
            <person name="Elewa A."/>
            <person name="Iarovenko S."/>
            <person name="Subramanian E."/>
            <person name="Araus A.J."/>
            <person name="Petzold A."/>
            <person name="Susuki M."/>
            <person name="Suzuki K.-i.T."/>
            <person name="Hayashi T."/>
            <person name="Toyoda A."/>
            <person name="Oliveira C."/>
            <person name="Osipova E."/>
            <person name="Leigh N.D."/>
            <person name="Simon A."/>
            <person name="Yun M.H."/>
        </authorList>
    </citation>
    <scope>NUCLEOTIDE SEQUENCE</scope>
    <source>
        <strain evidence="1">20211129_DDA</strain>
        <tissue evidence="1">Liver</tissue>
    </source>
</reference>